<dbReference type="STRING" id="53406.SAMN05421553_3260"/>
<gene>
    <name evidence="1" type="ORF">SAMN05421553_3260</name>
</gene>
<proteinExistence type="predicted"/>
<reference evidence="2" key="1">
    <citation type="submission" date="2016-10" db="EMBL/GenBank/DDBJ databases">
        <authorList>
            <person name="Varghese N."/>
            <person name="Submissions S."/>
        </authorList>
    </citation>
    <scope>NUCLEOTIDE SEQUENCE [LARGE SCALE GENOMIC DNA]</scope>
    <source>
        <strain evidence="2">DSM 12111</strain>
    </source>
</reference>
<dbReference type="EMBL" id="FNSC01000001">
    <property type="protein sequence ID" value="SED75528.1"/>
    <property type="molecule type" value="Genomic_DNA"/>
</dbReference>
<accession>A0A1H5D9R8</accession>
<dbReference type="Proteomes" id="UP000242849">
    <property type="component" value="Unassembled WGS sequence"/>
</dbReference>
<dbReference type="InterPro" id="IPR012106">
    <property type="entry name" value="Phage_Mu_Gp1"/>
</dbReference>
<protein>
    <submittedName>
        <fullName evidence="1">Mu-like prophage I protein</fullName>
    </submittedName>
</protein>
<evidence type="ECO:0000313" key="2">
    <source>
        <dbReference type="Proteomes" id="UP000242849"/>
    </source>
</evidence>
<organism evidence="1 2">
    <name type="scientific">Pseudomonas anguilliseptica</name>
    <dbReference type="NCBI Taxonomy" id="53406"/>
    <lineage>
        <taxon>Bacteria</taxon>
        <taxon>Pseudomonadati</taxon>
        <taxon>Pseudomonadota</taxon>
        <taxon>Gammaproteobacteria</taxon>
        <taxon>Pseudomonadales</taxon>
        <taxon>Pseudomonadaceae</taxon>
        <taxon>Pseudomonas</taxon>
    </lineage>
</organism>
<keyword evidence="2" id="KW-1185">Reference proteome</keyword>
<sequence>MFHHHSAQPMKPLHIFKPGKHTAMSGDSFNFSETDLAATVRAYDPALHEAPLVIGHPKHDAPAAGWVKSLQANAEGLIAEPQQVDPAFAEQVGKGSYKKISASFYHPDAPNNPVPGVYYLRHVGFLGAQPPAVKGLRAIELADGEEGVVEFGDFGHESSASLWRKFREFLIAQFGAETADQVTPAWQIDSISEAARRDDLRLPAFSDPVTQSPVTEEPTVNPEEIAALQAENIRLKAQAKQHQDTQREQALAITHTANVAFAEQLVGEGKLLPKHAEALIATLDFAGAGDAPLEFGEGDQRKPVADGLKAIFGDLPKQISFAEQADKKRHEGGQLTAAELDFADVETDPDRLNLHARASQLASEKNIPYESAVRQLINQ</sequence>
<dbReference type="Pfam" id="PF10123">
    <property type="entry name" value="Mu-like_Pro"/>
    <property type="match status" value="1"/>
</dbReference>
<evidence type="ECO:0000313" key="1">
    <source>
        <dbReference type="EMBL" id="SED75528.1"/>
    </source>
</evidence>
<name>A0A1H5D9R8_PSEAG</name>
<dbReference type="AlphaFoldDB" id="A0A1H5D9R8"/>